<dbReference type="Gene3D" id="3.30.40.10">
    <property type="entry name" value="Zinc/RING finger domain, C3HC4 (zinc finger)"/>
    <property type="match status" value="2"/>
</dbReference>
<keyword evidence="3" id="KW-0862">Zinc</keyword>
<evidence type="ECO:0000256" key="4">
    <source>
        <dbReference type="PROSITE-ProRule" id="PRU00091"/>
    </source>
</evidence>
<proteinExistence type="predicted"/>
<keyword evidence="7" id="KW-1185">Reference proteome</keyword>
<feature type="region of interest" description="Disordered" evidence="5">
    <location>
        <begin position="456"/>
        <end position="574"/>
    </location>
</feature>
<dbReference type="GeneID" id="101851142"/>
<dbReference type="SMART" id="SM00064">
    <property type="entry name" value="FYVE"/>
    <property type="match status" value="2"/>
</dbReference>
<evidence type="ECO:0000256" key="5">
    <source>
        <dbReference type="SAM" id="MobiDB-lite"/>
    </source>
</evidence>
<evidence type="ECO:0000313" key="8">
    <source>
        <dbReference type="RefSeq" id="XP_012942305.1"/>
    </source>
</evidence>
<accession>A0ABM1A7F4</accession>
<dbReference type="InterPro" id="IPR000306">
    <property type="entry name" value="Znf_FYVE"/>
</dbReference>
<protein>
    <submittedName>
        <fullName evidence="8">Vacuolar segregation protein PEP7 isoform X2</fullName>
    </submittedName>
</protein>
<evidence type="ECO:0000259" key="6">
    <source>
        <dbReference type="PROSITE" id="PS50178"/>
    </source>
</evidence>
<sequence>MSQRISWGFSKKPVTPSATVTVLSPDLLNLLSMDISSSSRLIDDLTHEEGEHDDGYVGTLKEITKQHWKSAESSKACQNKECRKVFSTVLERPHHCRRCGEVFCADCLKYKRRLNKLAHFDPDGDLYKVCKSCFELDKTTEGQVRNHSKDFAALRTAHKFVSTTEANGAVPSARRSQLDYDVEYERLTKGFAGSIGSSEIKKTLHELRSVLSTPDWMKSSVWIQENLASFCQFCKGDFGLMKKKAFCRVCGKCVCKSCSTKDLLVYVPDGEREKGVKCSPKLAIIKYVGCPEVEPEISLYLRVCKHCKDRLVDKQVRLEEEEDQLSNGPDFLEALIRVHQKLVKAELGVKDQLPKYRDVVDSLEDGTRRTNLQSNTKILAKAQGDLADVLAQHVTIVQQLKKLKPQTETQASLLKTYIRAKCDFYLEHQAQFRALKHKLCESVPAESLDFIQRIMDKNPSPPLSPDVEPLRATSVSSDTSAEGYNKHTSLPEAACLRDTSPDRPPQDRGRSASLPDGGGAKSGRGRKGLLKKLQRRRRRTHDDSEGHDQDANEGKQADPALPAPGEAARLASCA</sequence>
<feature type="domain" description="FYVE-type" evidence="6">
    <location>
        <begin position="82"/>
        <end position="138"/>
    </location>
</feature>
<dbReference type="PANTHER" id="PTHR23164">
    <property type="entry name" value="EARLY ENDOSOME ANTIGEN 1"/>
    <property type="match status" value="1"/>
</dbReference>
<dbReference type="InterPro" id="IPR011011">
    <property type="entry name" value="Znf_FYVE_PHD"/>
</dbReference>
<evidence type="ECO:0000256" key="1">
    <source>
        <dbReference type="ARBA" id="ARBA00022723"/>
    </source>
</evidence>
<feature type="compositionally biased region" description="Basic residues" evidence="5">
    <location>
        <begin position="523"/>
        <end position="539"/>
    </location>
</feature>
<feature type="compositionally biased region" description="Polar residues" evidence="5">
    <location>
        <begin position="473"/>
        <end position="488"/>
    </location>
</feature>
<evidence type="ECO:0000256" key="2">
    <source>
        <dbReference type="ARBA" id="ARBA00022771"/>
    </source>
</evidence>
<keyword evidence="1" id="KW-0479">Metal-binding</keyword>
<reference evidence="8" key="1">
    <citation type="submission" date="2025-08" db="UniProtKB">
        <authorList>
            <consortium name="RefSeq"/>
        </authorList>
    </citation>
    <scope>IDENTIFICATION</scope>
</reference>
<dbReference type="PROSITE" id="PS50178">
    <property type="entry name" value="ZF_FYVE"/>
    <property type="match status" value="2"/>
</dbReference>
<evidence type="ECO:0000313" key="7">
    <source>
        <dbReference type="Proteomes" id="UP000694888"/>
    </source>
</evidence>
<gene>
    <name evidence="8" type="primary">LOC101851142</name>
</gene>
<evidence type="ECO:0000256" key="3">
    <source>
        <dbReference type="ARBA" id="ARBA00022833"/>
    </source>
</evidence>
<organism evidence="7 8">
    <name type="scientific">Aplysia californica</name>
    <name type="common">California sea hare</name>
    <dbReference type="NCBI Taxonomy" id="6500"/>
    <lineage>
        <taxon>Eukaryota</taxon>
        <taxon>Metazoa</taxon>
        <taxon>Spiralia</taxon>
        <taxon>Lophotrochozoa</taxon>
        <taxon>Mollusca</taxon>
        <taxon>Gastropoda</taxon>
        <taxon>Heterobranchia</taxon>
        <taxon>Euthyneura</taxon>
        <taxon>Tectipleura</taxon>
        <taxon>Aplysiida</taxon>
        <taxon>Aplysioidea</taxon>
        <taxon>Aplysiidae</taxon>
        <taxon>Aplysia</taxon>
    </lineage>
</organism>
<name>A0ABM1A7F4_APLCA</name>
<dbReference type="InterPro" id="IPR013083">
    <property type="entry name" value="Znf_RING/FYVE/PHD"/>
</dbReference>
<dbReference type="RefSeq" id="XP_012942305.1">
    <property type="nucleotide sequence ID" value="XM_013086851.2"/>
</dbReference>
<dbReference type="Proteomes" id="UP000694888">
    <property type="component" value="Unplaced"/>
</dbReference>
<dbReference type="SUPFAM" id="SSF57903">
    <property type="entry name" value="FYVE/PHD zinc finger"/>
    <property type="match status" value="2"/>
</dbReference>
<feature type="compositionally biased region" description="Basic and acidic residues" evidence="5">
    <location>
        <begin position="499"/>
        <end position="510"/>
    </location>
</feature>
<keyword evidence="2 4" id="KW-0863">Zinc-finger</keyword>
<dbReference type="PANTHER" id="PTHR23164:SF30">
    <property type="entry name" value="EARLY ENDOSOME ANTIGEN 1"/>
    <property type="match status" value="1"/>
</dbReference>
<dbReference type="Pfam" id="PF01363">
    <property type="entry name" value="FYVE"/>
    <property type="match status" value="2"/>
</dbReference>
<dbReference type="InterPro" id="IPR017455">
    <property type="entry name" value="Znf_FYVE-rel"/>
</dbReference>
<feature type="compositionally biased region" description="Basic and acidic residues" evidence="5">
    <location>
        <begin position="540"/>
        <end position="556"/>
    </location>
</feature>
<feature type="domain" description="FYVE-type" evidence="6">
    <location>
        <begin position="225"/>
        <end position="312"/>
    </location>
</feature>